<reference evidence="2 3" key="1">
    <citation type="journal article" date="2023" name="Hortic Res">
        <title>Pangenome of water caltrop reveals structural variations and asymmetric subgenome divergence after allopolyploidization.</title>
        <authorList>
            <person name="Zhang X."/>
            <person name="Chen Y."/>
            <person name="Wang L."/>
            <person name="Yuan Y."/>
            <person name="Fang M."/>
            <person name="Shi L."/>
            <person name="Lu R."/>
            <person name="Comes H.P."/>
            <person name="Ma Y."/>
            <person name="Chen Y."/>
            <person name="Huang G."/>
            <person name="Zhou Y."/>
            <person name="Zheng Z."/>
            <person name="Qiu Y."/>
        </authorList>
    </citation>
    <scope>NUCLEOTIDE SEQUENCE [LARGE SCALE GENOMIC DNA]</scope>
    <source>
        <tissue evidence="2">Roots</tissue>
    </source>
</reference>
<dbReference type="InterPro" id="IPR037490">
    <property type="entry name" value="WAP"/>
</dbReference>
<evidence type="ECO:0000313" key="2">
    <source>
        <dbReference type="EMBL" id="KAK4778178.1"/>
    </source>
</evidence>
<name>A0AAN7L8A4_9MYRT</name>
<evidence type="ECO:0000256" key="1">
    <source>
        <dbReference type="SAM" id="Coils"/>
    </source>
</evidence>
<keyword evidence="3" id="KW-1185">Reference proteome</keyword>
<evidence type="ECO:0000313" key="3">
    <source>
        <dbReference type="Proteomes" id="UP001345219"/>
    </source>
</evidence>
<dbReference type="PANTHER" id="PTHR33883:SF7">
    <property type="entry name" value="OS04G0521600 PROTEIN"/>
    <property type="match status" value="1"/>
</dbReference>
<accession>A0AAN7L8A4</accession>
<dbReference type="EMBL" id="JAXIOK010000002">
    <property type="protein sequence ID" value="KAK4778178.1"/>
    <property type="molecule type" value="Genomic_DNA"/>
</dbReference>
<evidence type="ECO:0008006" key="4">
    <source>
        <dbReference type="Google" id="ProtNLM"/>
    </source>
</evidence>
<sequence length="547" mass="63913">MDEFMGELGSRLKFSITDSTMMCIVHDAMDRAHEKVKSRGVIARLSEMSRFYELAIIQLEGCLKFVHEESEACGEFDERHQDLLIDLADIRNHLLCRLQESEMAISDKDSRELMERAETEWRLRQALEIKEWEMESLRARREGFHESKEGELQLSELKNSVDQQVWNIRQNLEAPEEDHYHGFDLDWETATPRDDRTGNRRIERMGLDISNLKETLDLAFGKMQSSIFSSSEAGPAEHQWRWTVEKDVTISVIRGSVLDIQKNLEPRSADREEKKNRMPRLLDELQRLQRENEDLKFQEATSGQLYLDILRGFKDELCARLLDEFVSEVQIREGVLSSVLKRTVIETRSLIGKNLEFIDAGSRFREEIHPYIWEEKFRNIVQAKSAESNRNIQVGVIEEDDAFDRSVEVQNASNSMRVEPEKHLEELASRMEQSFLEFLDAISISQQSISSYIVKNNTRLENMKYQLELLSRQIDLLRKESVYKKAFIRRCQNLQKAETEVDLLGDQVDLLLGLLKMVHVKLCQHSADLEQYFEVSDMLMLIQKELA</sequence>
<gene>
    <name evidence="2" type="ORF">SAY87_018365</name>
</gene>
<organism evidence="2 3">
    <name type="scientific">Trapa incisa</name>
    <dbReference type="NCBI Taxonomy" id="236973"/>
    <lineage>
        <taxon>Eukaryota</taxon>
        <taxon>Viridiplantae</taxon>
        <taxon>Streptophyta</taxon>
        <taxon>Embryophyta</taxon>
        <taxon>Tracheophyta</taxon>
        <taxon>Spermatophyta</taxon>
        <taxon>Magnoliopsida</taxon>
        <taxon>eudicotyledons</taxon>
        <taxon>Gunneridae</taxon>
        <taxon>Pentapetalae</taxon>
        <taxon>rosids</taxon>
        <taxon>malvids</taxon>
        <taxon>Myrtales</taxon>
        <taxon>Lythraceae</taxon>
        <taxon>Trapa</taxon>
    </lineage>
</organism>
<keyword evidence="1" id="KW-0175">Coiled coil</keyword>
<feature type="coiled-coil region" evidence="1">
    <location>
        <begin position="271"/>
        <end position="298"/>
    </location>
</feature>
<protein>
    <recommendedName>
        <fullName evidence="4">WPP domain-associated protein</fullName>
    </recommendedName>
</protein>
<dbReference type="Proteomes" id="UP001345219">
    <property type="component" value="Chromosome 14"/>
</dbReference>
<comment type="caution">
    <text evidence="2">The sequence shown here is derived from an EMBL/GenBank/DDBJ whole genome shotgun (WGS) entry which is preliminary data.</text>
</comment>
<dbReference type="PANTHER" id="PTHR33883">
    <property type="entry name" value="WPP DOMAIN-ASSOCIATED PROTEIN"/>
    <property type="match status" value="1"/>
</dbReference>
<dbReference type="AlphaFoldDB" id="A0AAN7L8A4"/>
<proteinExistence type="predicted"/>